<gene>
    <name evidence="2" type="ORF">ACFSBW_07900</name>
</gene>
<evidence type="ECO:0000313" key="3">
    <source>
        <dbReference type="Proteomes" id="UP001597052"/>
    </source>
</evidence>
<dbReference type="NCBIfam" id="NF033447">
    <property type="entry name" value="BrxE_fam"/>
    <property type="match status" value="1"/>
</dbReference>
<evidence type="ECO:0000256" key="1">
    <source>
        <dbReference type="SAM" id="MobiDB-lite"/>
    </source>
</evidence>
<sequence length="219" mass="24442">MTSVDATSAFTSVRETLEKAGIEDDFFFLDLIASRLLLERVGESTNLDWWESRVLSKTGRTRLSEVTPKTQLKSRITLALKVGRKAESDRLPDDSISLFYFGPQIESRITAAIDELESNDDLTLEPLENLSIDSLEEGWTDAIITETASNISGTDTPESQQNPAPGDSYLINESGYTQSEVEPDKWRILTTLLQGYGQCTDQLQVPYYTLESELKSESA</sequence>
<organism evidence="2 3">
    <name type="scientific">Halohasta litorea</name>
    <dbReference type="NCBI Taxonomy" id="869891"/>
    <lineage>
        <taxon>Archaea</taxon>
        <taxon>Methanobacteriati</taxon>
        <taxon>Methanobacteriota</taxon>
        <taxon>Stenosarchaea group</taxon>
        <taxon>Halobacteria</taxon>
        <taxon>Halobacteriales</taxon>
        <taxon>Haloferacaceae</taxon>
        <taxon>Halohasta</taxon>
    </lineage>
</organism>
<protein>
    <submittedName>
        <fullName evidence="2">BrxE family protein</fullName>
    </submittedName>
</protein>
<reference evidence="2 3" key="1">
    <citation type="journal article" date="2019" name="Int. J. Syst. Evol. Microbiol.">
        <title>The Global Catalogue of Microorganisms (GCM) 10K type strain sequencing project: providing services to taxonomists for standard genome sequencing and annotation.</title>
        <authorList>
            <consortium name="The Broad Institute Genomics Platform"/>
            <consortium name="The Broad Institute Genome Sequencing Center for Infectious Disease"/>
            <person name="Wu L."/>
            <person name="Ma J."/>
        </authorList>
    </citation>
    <scope>NUCLEOTIDE SEQUENCE [LARGE SCALE GENOMIC DNA]</scope>
    <source>
        <strain evidence="2 3">CGMCC 1.10593</strain>
    </source>
</reference>
<keyword evidence="3" id="KW-1185">Reference proteome</keyword>
<dbReference type="EMBL" id="JBHUDM010000002">
    <property type="protein sequence ID" value="MFD1641795.1"/>
    <property type="molecule type" value="Genomic_DNA"/>
</dbReference>
<dbReference type="Pfam" id="PF26412">
    <property type="entry name" value="BrxE"/>
    <property type="match status" value="1"/>
</dbReference>
<dbReference type="InterPro" id="IPR058690">
    <property type="entry name" value="BrxE"/>
</dbReference>
<dbReference type="Proteomes" id="UP001597052">
    <property type="component" value="Unassembled WGS sequence"/>
</dbReference>
<proteinExistence type="predicted"/>
<comment type="caution">
    <text evidence="2">The sequence shown here is derived from an EMBL/GenBank/DDBJ whole genome shotgun (WGS) entry which is preliminary data.</text>
</comment>
<accession>A0ABD6D8Z9</accession>
<name>A0ABD6D8Z9_9EURY</name>
<evidence type="ECO:0000313" key="2">
    <source>
        <dbReference type="EMBL" id="MFD1641795.1"/>
    </source>
</evidence>
<dbReference type="RefSeq" id="WP_256395824.1">
    <property type="nucleotide sequence ID" value="NZ_JANHDJ010000002.1"/>
</dbReference>
<feature type="compositionally biased region" description="Polar residues" evidence="1">
    <location>
        <begin position="148"/>
        <end position="163"/>
    </location>
</feature>
<feature type="region of interest" description="Disordered" evidence="1">
    <location>
        <begin position="148"/>
        <end position="168"/>
    </location>
</feature>
<dbReference type="AlphaFoldDB" id="A0ABD6D8Z9"/>